<feature type="domain" description="BRO1" evidence="2">
    <location>
        <begin position="9"/>
        <end position="422"/>
    </location>
</feature>
<comment type="similarity">
    <text evidence="1">Belongs to the BROX family.</text>
</comment>
<evidence type="ECO:0000259" key="2">
    <source>
        <dbReference type="PROSITE" id="PS51180"/>
    </source>
</evidence>
<proteinExistence type="inferred from homology"/>
<dbReference type="AlphaFoldDB" id="A0AAQ3K4I6"/>
<dbReference type="PANTHER" id="PTHR23032:SF2">
    <property type="entry name" value="ENDOSOMAL TARGETING BRO1-LIKE DOMAIN-CONTAINING PROTEIN"/>
    <property type="match status" value="1"/>
</dbReference>
<dbReference type="Gene3D" id="1.25.40.280">
    <property type="entry name" value="alix/aip1 like domains"/>
    <property type="match status" value="1"/>
</dbReference>
<sequence>MGCTSSIPKRYSIGRWKKNHTNIHEVAVFVPALRIPVAVDLIRPLRGLVPRDTLDKLSSLRSRIVSLSEETLTLTTSVAELQRALEDYLPVLLGLVKPEFRLEASVEFKWKSFGDDGHETCLACAWYELLSVVHMMAMLSLLEANFILLTKDSHDSCERKVSEDSKSVAIDLLLKASGCLEYCVRHLLVHLPMQIRKSLPSDLQEGILESISSQALAQGVEMQLGLALESEKATLSVKRRLACEVVTYFYQAHYNLLGCDTNDAYAKKLFLFIKWKYLEAKAAAYYYHGLILDKGSEPTNHVSAVSCLFAANELLIDSKRASLSYCLAAPVTRIPPAWGVMSHLHKKIPEVASKKSQMYGYLFEEDINGPLQALPDLPEFSLSLRPDDYILPEMDASWKYENRQSQIQTLKAHLKDDGEDTD</sequence>
<gene>
    <name evidence="3" type="ORF">Cni_G10467</name>
</gene>
<dbReference type="PROSITE" id="PS51180">
    <property type="entry name" value="BRO1"/>
    <property type="match status" value="1"/>
</dbReference>
<accession>A0AAQ3K4I6</accession>
<organism evidence="3 4">
    <name type="scientific">Canna indica</name>
    <name type="common">Indian-shot</name>
    <dbReference type="NCBI Taxonomy" id="4628"/>
    <lineage>
        <taxon>Eukaryota</taxon>
        <taxon>Viridiplantae</taxon>
        <taxon>Streptophyta</taxon>
        <taxon>Embryophyta</taxon>
        <taxon>Tracheophyta</taxon>
        <taxon>Spermatophyta</taxon>
        <taxon>Magnoliopsida</taxon>
        <taxon>Liliopsida</taxon>
        <taxon>Zingiberales</taxon>
        <taxon>Cannaceae</taxon>
        <taxon>Canna</taxon>
    </lineage>
</organism>
<dbReference type="PANTHER" id="PTHR23032">
    <property type="entry name" value="BRO1 DOMAIN-CONTAINING PROTEIN BROX"/>
    <property type="match status" value="1"/>
</dbReference>
<dbReference type="SMART" id="SM01041">
    <property type="entry name" value="BRO1"/>
    <property type="match status" value="1"/>
</dbReference>
<name>A0AAQ3K4I6_9LILI</name>
<evidence type="ECO:0000313" key="4">
    <source>
        <dbReference type="Proteomes" id="UP001327560"/>
    </source>
</evidence>
<protein>
    <recommendedName>
        <fullName evidence="2">BRO1 domain-containing protein</fullName>
    </recommendedName>
</protein>
<evidence type="ECO:0000313" key="3">
    <source>
        <dbReference type="EMBL" id="WOL01750.1"/>
    </source>
</evidence>
<dbReference type="InterPro" id="IPR038898">
    <property type="entry name" value="BROX"/>
</dbReference>
<dbReference type="InterPro" id="IPR038499">
    <property type="entry name" value="BRO1_sf"/>
</dbReference>
<keyword evidence="4" id="KW-1185">Reference proteome</keyword>
<dbReference type="Pfam" id="PF03097">
    <property type="entry name" value="BRO1"/>
    <property type="match status" value="1"/>
</dbReference>
<dbReference type="InterPro" id="IPR004328">
    <property type="entry name" value="BRO1_dom"/>
</dbReference>
<dbReference type="Proteomes" id="UP001327560">
    <property type="component" value="Chromosome 3"/>
</dbReference>
<dbReference type="EMBL" id="CP136892">
    <property type="protein sequence ID" value="WOL01750.1"/>
    <property type="molecule type" value="Genomic_DNA"/>
</dbReference>
<reference evidence="3 4" key="1">
    <citation type="submission" date="2023-10" db="EMBL/GenBank/DDBJ databases">
        <title>Chromosome-scale genome assembly provides insights into flower coloration mechanisms of Canna indica.</title>
        <authorList>
            <person name="Li C."/>
        </authorList>
    </citation>
    <scope>NUCLEOTIDE SEQUENCE [LARGE SCALE GENOMIC DNA]</scope>
    <source>
        <tissue evidence="3">Flower</tissue>
    </source>
</reference>
<dbReference type="CDD" id="cd09034">
    <property type="entry name" value="BRO1_Alix_like"/>
    <property type="match status" value="1"/>
</dbReference>
<evidence type="ECO:0000256" key="1">
    <source>
        <dbReference type="ARBA" id="ARBA00008901"/>
    </source>
</evidence>